<proteinExistence type="predicted"/>
<keyword evidence="3" id="KW-1185">Reference proteome</keyword>
<accession>A0AAD4CZQ5</accession>
<dbReference type="EMBL" id="JAAAIL010004235">
    <property type="protein sequence ID" value="KAG0248085.1"/>
    <property type="molecule type" value="Genomic_DNA"/>
</dbReference>
<protein>
    <submittedName>
        <fullName evidence="2">Uncharacterized protein</fullName>
    </submittedName>
</protein>
<organism evidence="2 3">
    <name type="scientific">Linnemannia exigua</name>
    <dbReference type="NCBI Taxonomy" id="604196"/>
    <lineage>
        <taxon>Eukaryota</taxon>
        <taxon>Fungi</taxon>
        <taxon>Fungi incertae sedis</taxon>
        <taxon>Mucoromycota</taxon>
        <taxon>Mortierellomycotina</taxon>
        <taxon>Mortierellomycetes</taxon>
        <taxon>Mortierellales</taxon>
        <taxon>Mortierellaceae</taxon>
        <taxon>Linnemannia</taxon>
    </lineage>
</organism>
<evidence type="ECO:0000313" key="3">
    <source>
        <dbReference type="Proteomes" id="UP001194580"/>
    </source>
</evidence>
<dbReference type="AlphaFoldDB" id="A0AAD4CZQ5"/>
<feature type="region of interest" description="Disordered" evidence="1">
    <location>
        <begin position="52"/>
        <end position="83"/>
    </location>
</feature>
<gene>
    <name evidence="2" type="ORF">BGZ95_008228</name>
</gene>
<reference evidence="2" key="1">
    <citation type="journal article" date="2020" name="Fungal Divers.">
        <title>Resolving the Mortierellaceae phylogeny through synthesis of multi-gene phylogenetics and phylogenomics.</title>
        <authorList>
            <person name="Vandepol N."/>
            <person name="Liber J."/>
            <person name="Desiro A."/>
            <person name="Na H."/>
            <person name="Kennedy M."/>
            <person name="Barry K."/>
            <person name="Grigoriev I.V."/>
            <person name="Miller A.N."/>
            <person name="O'Donnell K."/>
            <person name="Stajich J.E."/>
            <person name="Bonito G."/>
        </authorList>
    </citation>
    <scope>NUCLEOTIDE SEQUENCE</scope>
    <source>
        <strain evidence="2">NRRL 28262</strain>
    </source>
</reference>
<evidence type="ECO:0000313" key="2">
    <source>
        <dbReference type="EMBL" id="KAG0248085.1"/>
    </source>
</evidence>
<feature type="non-terminal residue" evidence="2">
    <location>
        <position position="104"/>
    </location>
</feature>
<evidence type="ECO:0000256" key="1">
    <source>
        <dbReference type="SAM" id="MobiDB-lite"/>
    </source>
</evidence>
<name>A0AAD4CZQ5_9FUNG</name>
<sequence>MTKNKGPHISPSTRLRELPLSDITSSLNQLQNGASVRTEEARTLRYKARLAEARTGTNEADEHQLQQPAGPKGHRGDRGQGYTLRQRMEMVEMFRYFSKKTGMK</sequence>
<comment type="caution">
    <text evidence="2">The sequence shown here is derived from an EMBL/GenBank/DDBJ whole genome shotgun (WGS) entry which is preliminary data.</text>
</comment>
<dbReference type="Proteomes" id="UP001194580">
    <property type="component" value="Unassembled WGS sequence"/>
</dbReference>